<dbReference type="CDD" id="cd17535">
    <property type="entry name" value="REC_NarL-like"/>
    <property type="match status" value="1"/>
</dbReference>
<dbReference type="InterPro" id="IPR016032">
    <property type="entry name" value="Sig_transdc_resp-reg_C-effctor"/>
</dbReference>
<dbReference type="EMBL" id="CP042434">
    <property type="protein sequence ID" value="QEC73382.1"/>
    <property type="molecule type" value="Genomic_DNA"/>
</dbReference>
<dbReference type="Pfam" id="PF00072">
    <property type="entry name" value="Response_reg"/>
    <property type="match status" value="1"/>
</dbReference>
<dbReference type="KEGG" id="agi:FSB73_18650"/>
<gene>
    <name evidence="8" type="ORF">FSB73_18650</name>
</gene>
<dbReference type="SUPFAM" id="SSF52172">
    <property type="entry name" value="CheY-like"/>
    <property type="match status" value="1"/>
</dbReference>
<feature type="modified residue" description="4-aspartylphosphate" evidence="5">
    <location>
        <position position="55"/>
    </location>
</feature>
<dbReference type="CDD" id="cd06170">
    <property type="entry name" value="LuxR_C_like"/>
    <property type="match status" value="1"/>
</dbReference>
<dbReference type="InterPro" id="IPR011006">
    <property type="entry name" value="CheY-like_superfamily"/>
</dbReference>
<evidence type="ECO:0000256" key="3">
    <source>
        <dbReference type="ARBA" id="ARBA00023125"/>
    </source>
</evidence>
<reference evidence="8 9" key="1">
    <citation type="journal article" date="2017" name="Int. J. Syst. Evol. Microbiol.">
        <title>Arachidicoccus ginsenosidivorans sp. nov., with ginsenoside-converting activity isolated from ginseng cultivating soil.</title>
        <authorList>
            <person name="Siddiqi M.Z."/>
            <person name="Aslam Z."/>
            <person name="Im W.T."/>
        </authorList>
    </citation>
    <scope>NUCLEOTIDE SEQUENCE [LARGE SCALE GENOMIC DNA]</scope>
    <source>
        <strain evidence="8 9">Gsoil 809</strain>
    </source>
</reference>
<dbReference type="RefSeq" id="WP_146785655.1">
    <property type="nucleotide sequence ID" value="NZ_CP042434.1"/>
</dbReference>
<evidence type="ECO:0000256" key="1">
    <source>
        <dbReference type="ARBA" id="ARBA00022553"/>
    </source>
</evidence>
<keyword evidence="2" id="KW-0805">Transcription regulation</keyword>
<dbReference type="InterPro" id="IPR001789">
    <property type="entry name" value="Sig_transdc_resp-reg_receiver"/>
</dbReference>
<keyword evidence="9" id="KW-1185">Reference proteome</keyword>
<evidence type="ECO:0000259" key="7">
    <source>
        <dbReference type="PROSITE" id="PS50110"/>
    </source>
</evidence>
<dbReference type="InterPro" id="IPR000792">
    <property type="entry name" value="Tscrpt_reg_LuxR_C"/>
</dbReference>
<dbReference type="PROSITE" id="PS50110">
    <property type="entry name" value="RESPONSE_REGULATORY"/>
    <property type="match status" value="1"/>
</dbReference>
<feature type="domain" description="HTH luxR-type" evidence="6">
    <location>
        <begin position="143"/>
        <end position="208"/>
    </location>
</feature>
<name>A0A5B8VR58_9BACT</name>
<organism evidence="8 9">
    <name type="scientific">Arachidicoccus ginsenosidivorans</name>
    <dbReference type="NCBI Taxonomy" id="496057"/>
    <lineage>
        <taxon>Bacteria</taxon>
        <taxon>Pseudomonadati</taxon>
        <taxon>Bacteroidota</taxon>
        <taxon>Chitinophagia</taxon>
        <taxon>Chitinophagales</taxon>
        <taxon>Chitinophagaceae</taxon>
        <taxon>Arachidicoccus</taxon>
    </lineage>
</organism>
<accession>A0A5B8VR58</accession>
<dbReference type="AlphaFoldDB" id="A0A5B8VR58"/>
<feature type="domain" description="Response regulatory" evidence="7">
    <location>
        <begin position="4"/>
        <end position="120"/>
    </location>
</feature>
<dbReference type="InterPro" id="IPR058245">
    <property type="entry name" value="NreC/VraR/RcsB-like_REC"/>
</dbReference>
<protein>
    <submittedName>
        <fullName evidence="8">Response regulator transcription factor</fullName>
    </submittedName>
</protein>
<evidence type="ECO:0000259" key="6">
    <source>
        <dbReference type="PROSITE" id="PS50043"/>
    </source>
</evidence>
<dbReference type="GO" id="GO:0003677">
    <property type="term" value="F:DNA binding"/>
    <property type="evidence" value="ECO:0007669"/>
    <property type="project" value="UniProtKB-KW"/>
</dbReference>
<evidence type="ECO:0000256" key="2">
    <source>
        <dbReference type="ARBA" id="ARBA00023015"/>
    </source>
</evidence>
<dbReference type="OrthoDB" id="1013073at2"/>
<evidence type="ECO:0000256" key="4">
    <source>
        <dbReference type="ARBA" id="ARBA00023163"/>
    </source>
</evidence>
<dbReference type="Pfam" id="PF00196">
    <property type="entry name" value="GerE"/>
    <property type="match status" value="1"/>
</dbReference>
<dbReference type="SMART" id="SM00448">
    <property type="entry name" value="REC"/>
    <property type="match status" value="1"/>
</dbReference>
<dbReference type="PROSITE" id="PS50043">
    <property type="entry name" value="HTH_LUXR_2"/>
    <property type="match status" value="1"/>
</dbReference>
<dbReference type="PANTHER" id="PTHR43214:SF41">
    <property type="entry name" value="NITRATE_NITRITE RESPONSE REGULATOR PROTEIN NARP"/>
    <property type="match status" value="1"/>
</dbReference>
<dbReference type="Gene3D" id="3.40.50.2300">
    <property type="match status" value="1"/>
</dbReference>
<evidence type="ECO:0000313" key="8">
    <source>
        <dbReference type="EMBL" id="QEC73382.1"/>
    </source>
</evidence>
<dbReference type="GO" id="GO:0000160">
    <property type="term" value="P:phosphorelay signal transduction system"/>
    <property type="evidence" value="ECO:0007669"/>
    <property type="project" value="InterPro"/>
</dbReference>
<dbReference type="Proteomes" id="UP000321291">
    <property type="component" value="Chromosome"/>
</dbReference>
<dbReference type="GO" id="GO:0006355">
    <property type="term" value="P:regulation of DNA-templated transcription"/>
    <property type="evidence" value="ECO:0007669"/>
    <property type="project" value="InterPro"/>
</dbReference>
<dbReference type="SUPFAM" id="SSF46894">
    <property type="entry name" value="C-terminal effector domain of the bipartite response regulators"/>
    <property type="match status" value="1"/>
</dbReference>
<dbReference type="Gene3D" id="1.10.10.10">
    <property type="entry name" value="Winged helix-like DNA-binding domain superfamily/Winged helix DNA-binding domain"/>
    <property type="match status" value="1"/>
</dbReference>
<sequence>MQERILVADDHGIVRYGLSMMIRKLRPGALVEEAPDYARVIEMAQKSPYDLYILDVSMPNGSFLNAYNLLKRFSGSCKILIFSSLDEEVYAMRYIESGADGFLNKLASEEEMKYALEKIFNNGKYVSEAVKDSLVFYKASKGKSRPLEKLSNREIAIANMLVSGKSLKEISQELHLHVSTVSTYKTRIFEKLQIQNIPDLIKVLELKN</sequence>
<dbReference type="PRINTS" id="PR00038">
    <property type="entry name" value="HTHLUXR"/>
</dbReference>
<keyword evidence="4" id="KW-0804">Transcription</keyword>
<keyword evidence="1 5" id="KW-0597">Phosphoprotein</keyword>
<dbReference type="PANTHER" id="PTHR43214">
    <property type="entry name" value="TWO-COMPONENT RESPONSE REGULATOR"/>
    <property type="match status" value="1"/>
</dbReference>
<evidence type="ECO:0000256" key="5">
    <source>
        <dbReference type="PROSITE-ProRule" id="PRU00169"/>
    </source>
</evidence>
<dbReference type="InterPro" id="IPR036388">
    <property type="entry name" value="WH-like_DNA-bd_sf"/>
</dbReference>
<keyword evidence="3" id="KW-0238">DNA-binding</keyword>
<proteinExistence type="predicted"/>
<dbReference type="SMART" id="SM00421">
    <property type="entry name" value="HTH_LUXR"/>
    <property type="match status" value="1"/>
</dbReference>
<evidence type="ECO:0000313" key="9">
    <source>
        <dbReference type="Proteomes" id="UP000321291"/>
    </source>
</evidence>
<dbReference type="InterPro" id="IPR039420">
    <property type="entry name" value="WalR-like"/>
</dbReference>